<evidence type="ECO:0008006" key="2">
    <source>
        <dbReference type="Google" id="ProtNLM"/>
    </source>
</evidence>
<reference evidence="1" key="1">
    <citation type="submission" date="2015-01" db="EMBL/GenBank/DDBJ databases">
        <authorList>
            <person name="Durling Mikael"/>
        </authorList>
    </citation>
    <scope>NUCLEOTIDE SEQUENCE</scope>
</reference>
<dbReference type="AlphaFoldDB" id="A0A0B7KSL3"/>
<protein>
    <recommendedName>
        <fullName evidence="2">SnoaL-like domain-containing protein</fullName>
    </recommendedName>
</protein>
<evidence type="ECO:0000313" key="1">
    <source>
        <dbReference type="EMBL" id="CEO57806.1"/>
    </source>
</evidence>
<gene>
    <name evidence="1" type="ORF">BN869_000013864_1</name>
</gene>
<dbReference type="EMBL" id="CDPU01000152">
    <property type="protein sequence ID" value="CEO57806.1"/>
    <property type="molecule type" value="Genomic_DNA"/>
</dbReference>
<accession>A0A0B7KSL3</accession>
<name>A0A0B7KSL3_BIOOC</name>
<organism evidence="1">
    <name type="scientific">Bionectria ochroleuca</name>
    <name type="common">Gliocladium roseum</name>
    <dbReference type="NCBI Taxonomy" id="29856"/>
    <lineage>
        <taxon>Eukaryota</taxon>
        <taxon>Fungi</taxon>
        <taxon>Dikarya</taxon>
        <taxon>Ascomycota</taxon>
        <taxon>Pezizomycotina</taxon>
        <taxon>Sordariomycetes</taxon>
        <taxon>Hypocreomycetidae</taxon>
        <taxon>Hypocreales</taxon>
        <taxon>Bionectriaceae</taxon>
        <taxon>Clonostachys</taxon>
    </lineage>
</organism>
<proteinExistence type="predicted"/>
<sequence>MSSTGEQQRAVDGTKLIPLLYYIQKIESDIHELDNDVVVDKIIETEFSPGAIFILNKDPMEMQEFKAWLVGYRSQYDYLDISFHNPVVALSDPEGRGGTVGLTARWKGQGKNDGILYESQLVAIFEVTWFDDPGRGGPAHGERMITKAFGAFGDINPATEG</sequence>